<accession>A0AAJ3DJT5</accession>
<gene>
    <name evidence="2" type="ORF">G3561_15530</name>
    <name evidence="3" type="ORF">GCE86_19660</name>
</gene>
<keyword evidence="4" id="KW-1185">Reference proteome</keyword>
<feature type="compositionally biased region" description="Basic and acidic residues" evidence="1">
    <location>
        <begin position="1"/>
        <end position="13"/>
    </location>
</feature>
<organism evidence="2 5">
    <name type="scientific">Micromonospora terminaliae</name>
    <dbReference type="NCBI Taxonomy" id="1914461"/>
    <lineage>
        <taxon>Bacteria</taxon>
        <taxon>Bacillati</taxon>
        <taxon>Actinomycetota</taxon>
        <taxon>Actinomycetes</taxon>
        <taxon>Micromonosporales</taxon>
        <taxon>Micromonosporaceae</taxon>
        <taxon>Micromonospora</taxon>
    </lineage>
</organism>
<dbReference type="AlphaFoldDB" id="A0AAJ3DJT5"/>
<dbReference type="RefSeq" id="WP_154228305.1">
    <property type="nucleotide sequence ID" value="NZ_CP045309.1"/>
</dbReference>
<feature type="region of interest" description="Disordered" evidence="1">
    <location>
        <begin position="1"/>
        <end position="50"/>
    </location>
</feature>
<evidence type="ECO:0000313" key="3">
    <source>
        <dbReference type="EMBL" id="QGL49030.1"/>
    </source>
</evidence>
<dbReference type="Proteomes" id="UP000477779">
    <property type="component" value="Unassembled WGS sequence"/>
</dbReference>
<evidence type="ECO:0000313" key="5">
    <source>
        <dbReference type="Proteomes" id="UP000477779"/>
    </source>
</evidence>
<reference evidence="2 5" key="2">
    <citation type="submission" date="2020-02" db="EMBL/GenBank/DDBJ databases">
        <title>WGS of Micromonospora spp. isolated from hot spring.</title>
        <authorList>
            <person name="Thawai C."/>
        </authorList>
    </citation>
    <scope>NUCLEOTIDE SEQUENCE [LARGE SCALE GENOMIC DNA]</scope>
    <source>
        <strain evidence="2 5">TMS7</strain>
    </source>
</reference>
<dbReference type="Proteomes" id="UP000402241">
    <property type="component" value="Chromosome"/>
</dbReference>
<evidence type="ECO:0000256" key="1">
    <source>
        <dbReference type="SAM" id="MobiDB-lite"/>
    </source>
</evidence>
<name>A0AAJ3DJT5_9ACTN</name>
<protein>
    <submittedName>
        <fullName evidence="2">Uncharacterized protein</fullName>
    </submittedName>
</protein>
<evidence type="ECO:0000313" key="4">
    <source>
        <dbReference type="Proteomes" id="UP000402241"/>
    </source>
</evidence>
<sequence length="66" mass="7518">MTDEYREYVRKLFGDPAPEPDPEPAEPNRGNHVPREGSTPDNKPTGDEATRQWVRDLFDHSGVPGW</sequence>
<dbReference type="EMBL" id="JAAHBZ010000005">
    <property type="protein sequence ID" value="NES28951.1"/>
    <property type="molecule type" value="Genomic_DNA"/>
</dbReference>
<proteinExistence type="predicted"/>
<evidence type="ECO:0000313" key="2">
    <source>
        <dbReference type="EMBL" id="NES28951.1"/>
    </source>
</evidence>
<reference evidence="3 4" key="1">
    <citation type="submission" date="2019-10" db="EMBL/GenBank/DDBJ databases">
        <title>Genome Sequence of Micromonospora terminaliae DSM 101760.</title>
        <authorList>
            <person name="Guo L."/>
        </authorList>
    </citation>
    <scope>NUCLEOTIDE SEQUENCE [LARGE SCALE GENOMIC DNA]</scope>
    <source>
        <strain evidence="3 4">DSM 101760</strain>
    </source>
</reference>
<dbReference type="EMBL" id="CP045309">
    <property type="protein sequence ID" value="QGL49030.1"/>
    <property type="molecule type" value="Genomic_DNA"/>
</dbReference>